<dbReference type="GO" id="GO:0005634">
    <property type="term" value="C:nucleus"/>
    <property type="evidence" value="ECO:0007669"/>
    <property type="project" value="UniProtKB-SubCell"/>
</dbReference>
<evidence type="ECO:0000256" key="6">
    <source>
        <dbReference type="ARBA" id="ARBA00023242"/>
    </source>
</evidence>
<reference evidence="10 11" key="1">
    <citation type="journal article" date="2021" name="Nat. Plants">
        <title>The Taxus genome provides insights into paclitaxel biosynthesis.</title>
        <authorList>
            <person name="Xiong X."/>
            <person name="Gou J."/>
            <person name="Liao Q."/>
            <person name="Li Y."/>
            <person name="Zhou Q."/>
            <person name="Bi G."/>
            <person name="Li C."/>
            <person name="Du R."/>
            <person name="Wang X."/>
            <person name="Sun T."/>
            <person name="Guo L."/>
            <person name="Liang H."/>
            <person name="Lu P."/>
            <person name="Wu Y."/>
            <person name="Zhang Z."/>
            <person name="Ro D.K."/>
            <person name="Shang Y."/>
            <person name="Huang S."/>
            <person name="Yan J."/>
        </authorList>
    </citation>
    <scope>NUCLEOTIDE SEQUENCE [LARGE SCALE GENOMIC DNA]</scope>
    <source>
        <strain evidence="10">Ta-2019</strain>
    </source>
</reference>
<accession>A0AA38CHK4</accession>
<dbReference type="Gene3D" id="1.10.30.10">
    <property type="entry name" value="High mobility group box domain"/>
    <property type="match status" value="1"/>
</dbReference>
<dbReference type="GO" id="GO:0008270">
    <property type="term" value="F:zinc ion binding"/>
    <property type="evidence" value="ECO:0007669"/>
    <property type="project" value="UniProtKB-KW"/>
</dbReference>
<dbReference type="InterPro" id="IPR006780">
    <property type="entry name" value="YABBY"/>
</dbReference>
<dbReference type="AlphaFoldDB" id="A0AA38CHK4"/>
<feature type="region of interest" description="Disordered" evidence="7">
    <location>
        <begin position="34"/>
        <end position="70"/>
    </location>
</feature>
<dbReference type="Proteomes" id="UP000824469">
    <property type="component" value="Unassembled WGS sequence"/>
</dbReference>
<evidence type="ECO:0000313" key="11">
    <source>
        <dbReference type="Proteomes" id="UP000824469"/>
    </source>
</evidence>
<feature type="non-terminal residue" evidence="10">
    <location>
        <position position="1"/>
    </location>
</feature>
<keyword evidence="4" id="KW-0863">Zinc-finger</keyword>
<keyword evidence="5" id="KW-0862">Zinc</keyword>
<dbReference type="GO" id="GO:0045165">
    <property type="term" value="P:cell fate commitment"/>
    <property type="evidence" value="ECO:0007669"/>
    <property type="project" value="TreeGrafter"/>
</dbReference>
<evidence type="ECO:0000313" key="10">
    <source>
        <dbReference type="EMBL" id="KAH9298903.1"/>
    </source>
</evidence>
<dbReference type="CDD" id="cd00084">
    <property type="entry name" value="HMG-box_SF"/>
    <property type="match status" value="1"/>
</dbReference>
<keyword evidence="6" id="KW-0539">Nucleus</keyword>
<sequence length="121" mass="13317">VNVPPSSLLGQIAPVRCGHCTSIISVNLTGQLFQPPSHQQQEDISSTFENNDSPSSSTIPFGGKKQRAPSAYNRFIREEIQRIKSVNPDISHREAFGTAAKNWAYLGLMLPNTNKQVNPNQ</sequence>
<comment type="similarity">
    <text evidence="2">Belongs to the YABBY family.</text>
</comment>
<feature type="compositionally biased region" description="Polar residues" evidence="7">
    <location>
        <begin position="34"/>
        <end position="59"/>
    </location>
</feature>
<feature type="domain" description="YABBY N-terminal" evidence="9">
    <location>
        <begin position="1"/>
        <end position="40"/>
    </location>
</feature>
<evidence type="ECO:0008006" key="12">
    <source>
        <dbReference type="Google" id="ProtNLM"/>
    </source>
</evidence>
<dbReference type="SUPFAM" id="SSF47095">
    <property type="entry name" value="HMG-box"/>
    <property type="match status" value="1"/>
</dbReference>
<dbReference type="Pfam" id="PF24868">
    <property type="entry name" value="YABBY_N"/>
    <property type="match status" value="1"/>
</dbReference>
<evidence type="ECO:0000256" key="5">
    <source>
        <dbReference type="ARBA" id="ARBA00022833"/>
    </source>
</evidence>
<comment type="caution">
    <text evidence="10">The sequence shown here is derived from an EMBL/GenBank/DDBJ whole genome shotgun (WGS) entry which is preliminary data.</text>
</comment>
<keyword evidence="3" id="KW-0479">Metal-binding</keyword>
<evidence type="ECO:0000256" key="4">
    <source>
        <dbReference type="ARBA" id="ARBA00022771"/>
    </source>
</evidence>
<dbReference type="InterPro" id="IPR056776">
    <property type="entry name" value="YABBY_N"/>
</dbReference>
<keyword evidence="11" id="KW-1185">Reference proteome</keyword>
<evidence type="ECO:0000256" key="1">
    <source>
        <dbReference type="ARBA" id="ARBA00004123"/>
    </source>
</evidence>
<gene>
    <name evidence="10" type="ORF">KI387_030585</name>
</gene>
<evidence type="ECO:0000256" key="7">
    <source>
        <dbReference type="SAM" id="MobiDB-lite"/>
    </source>
</evidence>
<organism evidence="10 11">
    <name type="scientific">Taxus chinensis</name>
    <name type="common">Chinese yew</name>
    <name type="synonym">Taxus wallichiana var. chinensis</name>
    <dbReference type="NCBI Taxonomy" id="29808"/>
    <lineage>
        <taxon>Eukaryota</taxon>
        <taxon>Viridiplantae</taxon>
        <taxon>Streptophyta</taxon>
        <taxon>Embryophyta</taxon>
        <taxon>Tracheophyta</taxon>
        <taxon>Spermatophyta</taxon>
        <taxon>Pinopsida</taxon>
        <taxon>Pinidae</taxon>
        <taxon>Conifers II</taxon>
        <taxon>Cupressales</taxon>
        <taxon>Taxaceae</taxon>
        <taxon>Taxus</taxon>
    </lineage>
</organism>
<name>A0AA38CHK4_TAXCH</name>
<dbReference type="PANTHER" id="PTHR31675">
    <property type="entry name" value="PROTEIN YABBY 6-RELATED"/>
    <property type="match status" value="1"/>
</dbReference>
<dbReference type="InterPro" id="IPR056775">
    <property type="entry name" value="YABBY_C"/>
</dbReference>
<evidence type="ECO:0000259" key="8">
    <source>
        <dbReference type="Pfam" id="PF04690"/>
    </source>
</evidence>
<dbReference type="InterPro" id="IPR036910">
    <property type="entry name" value="HMG_box_dom_sf"/>
</dbReference>
<dbReference type="Pfam" id="PF04690">
    <property type="entry name" value="YABBY"/>
    <property type="match status" value="1"/>
</dbReference>
<feature type="domain" description="YABBY protein C-terminal" evidence="8">
    <location>
        <begin position="63"/>
        <end position="105"/>
    </location>
</feature>
<dbReference type="EMBL" id="JAHRHJ020000010">
    <property type="protein sequence ID" value="KAH9298903.1"/>
    <property type="molecule type" value="Genomic_DNA"/>
</dbReference>
<proteinExistence type="inferred from homology"/>
<protein>
    <recommendedName>
        <fullName evidence="12">YABBY2</fullName>
    </recommendedName>
</protein>
<evidence type="ECO:0000259" key="9">
    <source>
        <dbReference type="Pfam" id="PF24868"/>
    </source>
</evidence>
<evidence type="ECO:0000256" key="3">
    <source>
        <dbReference type="ARBA" id="ARBA00022723"/>
    </source>
</evidence>
<evidence type="ECO:0000256" key="2">
    <source>
        <dbReference type="ARBA" id="ARBA00010325"/>
    </source>
</evidence>
<comment type="subcellular location">
    <subcellularLocation>
        <location evidence="1">Nucleus</location>
    </subcellularLocation>
</comment>
<feature type="non-terminal residue" evidence="10">
    <location>
        <position position="121"/>
    </location>
</feature>